<evidence type="ECO:0000313" key="3">
    <source>
        <dbReference type="Proteomes" id="UP001157126"/>
    </source>
</evidence>
<evidence type="ECO:0000256" key="1">
    <source>
        <dbReference type="SAM" id="Phobius"/>
    </source>
</evidence>
<keyword evidence="1" id="KW-0812">Transmembrane</keyword>
<feature type="transmembrane region" description="Helical" evidence="1">
    <location>
        <begin position="92"/>
        <end position="112"/>
    </location>
</feature>
<dbReference type="Pfam" id="PF20315">
    <property type="entry name" value="DUF6611"/>
    <property type="match status" value="1"/>
</dbReference>
<keyword evidence="1" id="KW-0472">Membrane</keyword>
<dbReference type="Proteomes" id="UP001157126">
    <property type="component" value="Unassembled WGS sequence"/>
</dbReference>
<gene>
    <name evidence="2" type="ORF">GCM10025883_44850</name>
</gene>
<proteinExistence type="predicted"/>
<comment type="caution">
    <text evidence="2">The sequence shown here is derived from an EMBL/GenBank/DDBJ whole genome shotgun (WGS) entry which is preliminary data.</text>
</comment>
<reference evidence="3" key="1">
    <citation type="journal article" date="2019" name="Int. J. Syst. Evol. Microbiol.">
        <title>The Global Catalogue of Microorganisms (GCM) 10K type strain sequencing project: providing services to taxonomists for standard genome sequencing and annotation.</title>
        <authorList>
            <consortium name="The Broad Institute Genomics Platform"/>
            <consortium name="The Broad Institute Genome Sequencing Center for Infectious Disease"/>
            <person name="Wu L."/>
            <person name="Ma J."/>
        </authorList>
    </citation>
    <scope>NUCLEOTIDE SEQUENCE [LARGE SCALE GENOMIC DNA]</scope>
    <source>
        <strain evidence="3">NBRC 113072</strain>
    </source>
</reference>
<dbReference type="EMBL" id="BSUO01000002">
    <property type="protein sequence ID" value="GMA42440.1"/>
    <property type="molecule type" value="Genomic_DNA"/>
</dbReference>
<evidence type="ECO:0008006" key="4">
    <source>
        <dbReference type="Google" id="ProtNLM"/>
    </source>
</evidence>
<sequence>MTMTARRPLRRPPVSAALTTRTGIQARWGSVSVTPEHIARMQGSLTAAIHVYPPGMTTTARRLVHLRQLVNSWSGVIMGTLILAAGTALGGWWPGTALALALLAIGYVALMLGTRRDAARVRIVRVHAHRGGMSDTSLFEVVGAQLDALDGADLSPVEYEAEWWRIYEALDRPIGE</sequence>
<evidence type="ECO:0000313" key="2">
    <source>
        <dbReference type="EMBL" id="GMA42440.1"/>
    </source>
</evidence>
<accession>A0ABQ6IWU6</accession>
<dbReference type="InterPro" id="IPR046719">
    <property type="entry name" value="DUF6611"/>
</dbReference>
<organism evidence="2 3">
    <name type="scientific">Mobilicoccus caccae</name>
    <dbReference type="NCBI Taxonomy" id="1859295"/>
    <lineage>
        <taxon>Bacteria</taxon>
        <taxon>Bacillati</taxon>
        <taxon>Actinomycetota</taxon>
        <taxon>Actinomycetes</taxon>
        <taxon>Micrococcales</taxon>
        <taxon>Dermatophilaceae</taxon>
        <taxon>Mobilicoccus</taxon>
    </lineage>
</organism>
<keyword evidence="3" id="KW-1185">Reference proteome</keyword>
<keyword evidence="1" id="KW-1133">Transmembrane helix</keyword>
<name>A0ABQ6IWU6_9MICO</name>
<protein>
    <recommendedName>
        <fullName evidence="4">SLATT domain-containing protein</fullName>
    </recommendedName>
</protein>
<feature type="transmembrane region" description="Helical" evidence="1">
    <location>
        <begin position="69"/>
        <end position="86"/>
    </location>
</feature>